<feature type="compositionally biased region" description="Polar residues" evidence="1">
    <location>
        <begin position="25"/>
        <end position="53"/>
    </location>
</feature>
<reference evidence="4 5" key="1">
    <citation type="submission" date="2015-12" db="EMBL/GenBank/DDBJ databases">
        <authorList>
            <person name="Shamseldin A."/>
            <person name="Moawad H."/>
            <person name="Abd El-Rahim W.M."/>
            <person name="Sadowsky M.J."/>
        </authorList>
    </citation>
    <scope>NUCLEOTIDE SEQUENCE [LARGE SCALE GENOMIC DNA]</scope>
    <source>
        <strain evidence="4 5">SJ5A-1</strain>
    </source>
</reference>
<dbReference type="SUPFAM" id="SSF50346">
    <property type="entry name" value="PRC-barrel domain"/>
    <property type="match status" value="1"/>
</dbReference>
<dbReference type="STRING" id="1685382.AVJ23_01255"/>
<comment type="caution">
    <text evidence="4">The sequence shown here is derived from an EMBL/GenBank/DDBJ whole genome shotgun (WGS) entry which is preliminary data.</text>
</comment>
<gene>
    <name evidence="4" type="ORF">AVJ23_01255</name>
</gene>
<dbReference type="AlphaFoldDB" id="A0A0W7WP54"/>
<dbReference type="InterPro" id="IPR011033">
    <property type="entry name" value="PRC_barrel-like_sf"/>
</dbReference>
<evidence type="ECO:0000313" key="4">
    <source>
        <dbReference type="EMBL" id="KUF12387.1"/>
    </source>
</evidence>
<dbReference type="Pfam" id="PF05239">
    <property type="entry name" value="PRC"/>
    <property type="match status" value="1"/>
</dbReference>
<evidence type="ECO:0000259" key="3">
    <source>
        <dbReference type="Pfam" id="PF05239"/>
    </source>
</evidence>
<name>A0A0W7WP54_9RHOB</name>
<dbReference type="RefSeq" id="WP_058860333.1">
    <property type="nucleotide sequence ID" value="NZ_LPXO01000001.1"/>
</dbReference>
<evidence type="ECO:0000256" key="2">
    <source>
        <dbReference type="SAM" id="SignalP"/>
    </source>
</evidence>
<proteinExistence type="predicted"/>
<evidence type="ECO:0000256" key="1">
    <source>
        <dbReference type="SAM" id="MobiDB-lite"/>
    </source>
</evidence>
<evidence type="ECO:0000313" key="5">
    <source>
        <dbReference type="Proteomes" id="UP000054396"/>
    </source>
</evidence>
<keyword evidence="2" id="KW-0732">Signal</keyword>
<feature type="signal peptide" evidence="2">
    <location>
        <begin position="1"/>
        <end position="22"/>
    </location>
</feature>
<feature type="region of interest" description="Disordered" evidence="1">
    <location>
        <begin position="22"/>
        <end position="176"/>
    </location>
</feature>
<sequence length="299" mass="30943">MTRLTFVTATAVLALMTAPALAESHASSADMTETDQTVTPADQAENTDSQGSEDGTETADSTAPTADDDTVTMTGDKSETADNADPMAEDGGETADNADPMAEDDSETAENADPMAEDDSETAENAEPVAEDDSETAESADPMAEGETSMADSDDPMVPTGNATADAAPEGMEDGTEAAANTQLLRVSGIEGGVVYTLDAQEQADWDTELMHDGIAEGWTRIGSIEDVVLSADGKLAGVVAEVGGFLGIGDKFVMLPVEEMKLVPTGEDSYAIVTPFTEDRLTSMQSIDEAMARGDTDG</sequence>
<dbReference type="InterPro" id="IPR027275">
    <property type="entry name" value="PRC-brl_dom"/>
</dbReference>
<dbReference type="OrthoDB" id="6158291at2"/>
<dbReference type="PANTHER" id="PTHR36505">
    <property type="entry name" value="BLR1072 PROTEIN"/>
    <property type="match status" value="1"/>
</dbReference>
<dbReference type="EMBL" id="LPXO01000001">
    <property type="protein sequence ID" value="KUF12387.1"/>
    <property type="molecule type" value="Genomic_DNA"/>
</dbReference>
<feature type="domain" description="PRC-barrel" evidence="3">
    <location>
        <begin position="220"/>
        <end position="270"/>
    </location>
</feature>
<dbReference type="PANTHER" id="PTHR36505:SF1">
    <property type="entry name" value="BLR1072 PROTEIN"/>
    <property type="match status" value="1"/>
</dbReference>
<dbReference type="Proteomes" id="UP000054396">
    <property type="component" value="Unassembled WGS sequence"/>
</dbReference>
<feature type="compositionally biased region" description="Acidic residues" evidence="1">
    <location>
        <begin position="101"/>
        <end position="138"/>
    </location>
</feature>
<feature type="chain" id="PRO_5006936533" description="PRC-barrel domain-containing protein" evidence="2">
    <location>
        <begin position="23"/>
        <end position="299"/>
    </location>
</feature>
<keyword evidence="5" id="KW-1185">Reference proteome</keyword>
<protein>
    <recommendedName>
        <fullName evidence="3">PRC-barrel domain-containing protein</fullName>
    </recommendedName>
</protein>
<dbReference type="Gene3D" id="2.30.30.240">
    <property type="entry name" value="PRC-barrel domain"/>
    <property type="match status" value="1"/>
</dbReference>
<accession>A0A0W7WP54</accession>
<organism evidence="4 5">
    <name type="scientific">Pseudoponticoccus marisrubri</name>
    <dbReference type="NCBI Taxonomy" id="1685382"/>
    <lineage>
        <taxon>Bacteria</taxon>
        <taxon>Pseudomonadati</taxon>
        <taxon>Pseudomonadota</taxon>
        <taxon>Alphaproteobacteria</taxon>
        <taxon>Rhodobacterales</taxon>
        <taxon>Roseobacteraceae</taxon>
        <taxon>Pseudoponticoccus</taxon>
    </lineage>
</organism>